<evidence type="ECO:0000313" key="8">
    <source>
        <dbReference type="Proteomes" id="UP000198629"/>
    </source>
</evidence>
<dbReference type="PROSITE" id="PS50850">
    <property type="entry name" value="MFS"/>
    <property type="match status" value="1"/>
</dbReference>
<dbReference type="OrthoDB" id="9812189at2"/>
<dbReference type="Proteomes" id="UP000198629">
    <property type="component" value="Unassembled WGS sequence"/>
</dbReference>
<proteinExistence type="predicted"/>
<keyword evidence="5" id="KW-0472">Membrane</keyword>
<dbReference type="PANTHER" id="PTHR43124:SF5">
    <property type="entry name" value="PURINE RIBONUCLEOSIDE EFFLUX PUMP NEPI"/>
    <property type="match status" value="1"/>
</dbReference>
<evidence type="ECO:0000256" key="4">
    <source>
        <dbReference type="ARBA" id="ARBA00022989"/>
    </source>
</evidence>
<dbReference type="InterPro" id="IPR036259">
    <property type="entry name" value="MFS_trans_sf"/>
</dbReference>
<dbReference type="EMBL" id="FNFX01000004">
    <property type="protein sequence ID" value="SDK71981.1"/>
    <property type="molecule type" value="Genomic_DNA"/>
</dbReference>
<dbReference type="InterPro" id="IPR011701">
    <property type="entry name" value="MFS"/>
</dbReference>
<evidence type="ECO:0000256" key="2">
    <source>
        <dbReference type="ARBA" id="ARBA00022475"/>
    </source>
</evidence>
<evidence type="ECO:0000259" key="6">
    <source>
        <dbReference type="PROSITE" id="PS50850"/>
    </source>
</evidence>
<comment type="subcellular location">
    <subcellularLocation>
        <location evidence="1">Cell membrane</location>
        <topology evidence="1">Multi-pass membrane protein</topology>
    </subcellularLocation>
</comment>
<accession>A0A1G9E792</accession>
<dbReference type="Pfam" id="PF07690">
    <property type="entry name" value="MFS_1"/>
    <property type="match status" value="1"/>
</dbReference>
<dbReference type="STRING" id="492660.SAMN05192566_2207"/>
<dbReference type="GO" id="GO:0022857">
    <property type="term" value="F:transmembrane transporter activity"/>
    <property type="evidence" value="ECO:0007669"/>
    <property type="project" value="InterPro"/>
</dbReference>
<keyword evidence="3" id="KW-0812">Transmembrane</keyword>
<sequence>MPAIYPRAPKLSASSLIIRIRVSFVSLEVVLPAVKNKDGLSHEHGNLQMWGSVATIAIGSFAYVTAEFIPVGVLPAIASSFSITTGDAGLMLTMPGLLAALGAPCVLLLAGNLNRRIAVLALCSLLVIACGISAVATQYAWMLFSRCLFGFGLGGFWSLAIALAPSLVPKEMVTKATAAIFAGFSVALIVGVPIGTFVAEVWNWRATFVVVGLMGLLTVIAQYFFLPSLPAKSRLSVADIVAFCRPSSARISILLIVLAFIGHFATYTFVAPLLHHAGVNGEGITLVLLGFGLICFFANLIIARILPNQLYRLLIANMLTAAIALLSFLLFADFATPVVLAIAAWAFAWGSLPLCLTAFHRKVPTPNEEASSVVFVVTAQVAIAAGSGFGGSIVDHWGLLAVFVVGGCIYLAAIGFVVGQGKQKVEA</sequence>
<feature type="domain" description="Major facilitator superfamily (MFS) profile" evidence="6">
    <location>
        <begin position="52"/>
        <end position="424"/>
    </location>
</feature>
<gene>
    <name evidence="7" type="ORF">SAMN05192566_2207</name>
</gene>
<dbReference type="InterPro" id="IPR050189">
    <property type="entry name" value="MFS_Efflux_Transporters"/>
</dbReference>
<reference evidence="8" key="1">
    <citation type="submission" date="2016-10" db="EMBL/GenBank/DDBJ databases">
        <authorList>
            <person name="Varghese N."/>
            <person name="Submissions S."/>
        </authorList>
    </citation>
    <scope>NUCLEOTIDE SEQUENCE [LARGE SCALE GENOMIC DNA]</scope>
    <source>
        <strain evidence="8">CBMB127</strain>
    </source>
</reference>
<keyword evidence="2" id="KW-1003">Cell membrane</keyword>
<organism evidence="7 8">
    <name type="scientific">Methylophilus rhizosphaerae</name>
    <dbReference type="NCBI Taxonomy" id="492660"/>
    <lineage>
        <taxon>Bacteria</taxon>
        <taxon>Pseudomonadati</taxon>
        <taxon>Pseudomonadota</taxon>
        <taxon>Betaproteobacteria</taxon>
        <taxon>Nitrosomonadales</taxon>
        <taxon>Methylophilaceae</taxon>
        <taxon>Methylophilus</taxon>
    </lineage>
</organism>
<protein>
    <submittedName>
        <fullName evidence="7">Predicted arabinose efflux permease, MFS family</fullName>
    </submittedName>
</protein>
<dbReference type="CDD" id="cd17324">
    <property type="entry name" value="MFS_NepI_like"/>
    <property type="match status" value="1"/>
</dbReference>
<name>A0A1G9E792_9PROT</name>
<evidence type="ECO:0000256" key="5">
    <source>
        <dbReference type="ARBA" id="ARBA00023136"/>
    </source>
</evidence>
<dbReference type="Gene3D" id="1.20.1250.20">
    <property type="entry name" value="MFS general substrate transporter like domains"/>
    <property type="match status" value="1"/>
</dbReference>
<dbReference type="AlphaFoldDB" id="A0A1G9E792"/>
<dbReference type="InterPro" id="IPR020846">
    <property type="entry name" value="MFS_dom"/>
</dbReference>
<keyword evidence="4" id="KW-1133">Transmembrane helix</keyword>
<keyword evidence="8" id="KW-1185">Reference proteome</keyword>
<dbReference type="SUPFAM" id="SSF103473">
    <property type="entry name" value="MFS general substrate transporter"/>
    <property type="match status" value="1"/>
</dbReference>
<evidence type="ECO:0000256" key="3">
    <source>
        <dbReference type="ARBA" id="ARBA00022692"/>
    </source>
</evidence>
<evidence type="ECO:0000313" key="7">
    <source>
        <dbReference type="EMBL" id="SDK71981.1"/>
    </source>
</evidence>
<dbReference type="PANTHER" id="PTHR43124">
    <property type="entry name" value="PURINE EFFLUX PUMP PBUE"/>
    <property type="match status" value="1"/>
</dbReference>
<dbReference type="GO" id="GO:0005886">
    <property type="term" value="C:plasma membrane"/>
    <property type="evidence" value="ECO:0007669"/>
    <property type="project" value="UniProtKB-SubCell"/>
</dbReference>
<evidence type="ECO:0000256" key="1">
    <source>
        <dbReference type="ARBA" id="ARBA00004651"/>
    </source>
</evidence>